<name>A0A2S0Q8T5_NODSP</name>
<reference evidence="1 2" key="1">
    <citation type="submission" date="2017-03" db="EMBL/GenBank/DDBJ databases">
        <title>Comparative genomics of the toxic Baltic Sea cyanobacteria Nodularia spumigena UHCC 0039 and its response on varying salinity.</title>
        <authorList>
            <person name="Teikari J.E."/>
        </authorList>
    </citation>
    <scope>NUCLEOTIDE SEQUENCE [LARGE SCALE GENOMIC DNA]</scope>
    <source>
        <strain evidence="1 2">UHCC 0039</strain>
    </source>
</reference>
<evidence type="ECO:0000313" key="2">
    <source>
        <dbReference type="Proteomes" id="UP000244056"/>
    </source>
</evidence>
<dbReference type="KEGG" id="nsp:BMF81_02730"/>
<gene>
    <name evidence="1" type="ORF">BMF81_02730</name>
</gene>
<dbReference type="EMBL" id="CP020114">
    <property type="protein sequence ID" value="AVZ30777.1"/>
    <property type="molecule type" value="Genomic_DNA"/>
</dbReference>
<proteinExistence type="predicted"/>
<evidence type="ECO:0000313" key="1">
    <source>
        <dbReference type="EMBL" id="AVZ30777.1"/>
    </source>
</evidence>
<accession>A0A2S0Q8T5</accession>
<dbReference type="GeneID" id="78018025"/>
<dbReference type="AlphaFoldDB" id="A0A2S0Q8T5"/>
<dbReference type="Proteomes" id="UP000244056">
    <property type="component" value="Chromosome"/>
</dbReference>
<sequence>MQIRLFTNKNLLSQTQMMWKSLVVVILSILLIAPTAALALDYNSTLQSYVSKVKVDLDEVVTSIEKLPSLSYENGQIALAEIENKLENIKSDAGKDAAYFQKLSVEAQQEYQKNLDTINQDQVLSKTAQKMESSLSKPLDSDPEKTPGLTVGETAIVYEESKKYCQNQGVNTDKVLQWLGVAPWGIYKPFPSCISDYLTSIRGLSKVIIHNPVYPVSSSQYYTYFLFPTDVGEKKVYEKSIQNSLGSYSELKRAKDTRPETETARVFHYLITIAALQESNKKLSNTITLTSKISTLCDDLERRINLATQKFGNVKEYADALNSFSDPDVLTEITELNTLLAKLTENLAIAA</sequence>
<organism evidence="1 2">
    <name type="scientific">Nodularia spumigena UHCC 0039</name>
    <dbReference type="NCBI Taxonomy" id="1914872"/>
    <lineage>
        <taxon>Bacteria</taxon>
        <taxon>Bacillati</taxon>
        <taxon>Cyanobacteriota</taxon>
        <taxon>Cyanophyceae</taxon>
        <taxon>Nostocales</taxon>
        <taxon>Nodulariaceae</taxon>
        <taxon>Nodularia</taxon>
    </lineage>
</organism>
<dbReference type="RefSeq" id="WP_107806483.1">
    <property type="nucleotide sequence ID" value="NZ_CAWNZE010000001.1"/>
</dbReference>
<protein>
    <submittedName>
        <fullName evidence="1">Uncharacterized protein</fullName>
    </submittedName>
</protein>